<protein>
    <submittedName>
        <fullName evidence="3">DUF1444 family protein</fullName>
    </submittedName>
</protein>
<dbReference type="InterPro" id="IPR010838">
    <property type="entry name" value="DUF1444"/>
</dbReference>
<feature type="signal peptide" evidence="2">
    <location>
        <begin position="1"/>
        <end position="21"/>
    </location>
</feature>
<proteinExistence type="predicted"/>
<feature type="chain" id="PRO_5031123221" evidence="2">
    <location>
        <begin position="22"/>
        <end position="533"/>
    </location>
</feature>
<feature type="transmembrane region" description="Helical" evidence="1">
    <location>
        <begin position="157"/>
        <end position="180"/>
    </location>
</feature>
<evidence type="ECO:0000256" key="2">
    <source>
        <dbReference type="SAM" id="SignalP"/>
    </source>
</evidence>
<dbReference type="Proteomes" id="UP000585050">
    <property type="component" value="Unassembled WGS sequence"/>
</dbReference>
<dbReference type="RefSeq" id="WP_168883667.1">
    <property type="nucleotide sequence ID" value="NZ_JABAIL010000005.1"/>
</dbReference>
<keyword evidence="4" id="KW-1185">Reference proteome</keyword>
<reference evidence="3 4" key="1">
    <citation type="submission" date="2020-04" db="EMBL/GenBank/DDBJ databases">
        <title>Flammeovirga sp. SR4, a novel species isolated from seawater.</title>
        <authorList>
            <person name="Wang X."/>
        </authorList>
    </citation>
    <scope>NUCLEOTIDE SEQUENCE [LARGE SCALE GENOMIC DNA]</scope>
    <source>
        <strain evidence="3 4">SR4</strain>
    </source>
</reference>
<sequence>MKKTFNIFFTLLFLITNFVVAQDEQELPYGRFSTDSIMLGEEIKYTLRYEHNADDEVLFVDSTYNFTPFELLNKEFFPTRSVNNVSIDCVIYTLATYEIDSVYELGLPVLIAENGTTDSLFAHLDGVFFKDLIQVLPDTAKVIADVNYVEVQREFNYPYLMIFIGIIFAIALIVVFGFGGKIREHWRKKKVQKAYDTFISSYKSYLGKELSSSETEDAVALWKGYLAAATNLEIQALTSKEIGKVLVSKKLEEQLKLLDRVIYSGSGAEEAKPVLKKLQNIANKGFAYALANEKDKAFILLEDDFEKESHHEDVVSAVTEVSQNGTTDSSLSGNVSQEIKTLPADIKQKVENTKSSKEIYPLLKTSDWVGKDFSIFKNFPISSKAPLPLIAFGYDLGEQFMFYTKDDLKKEKVSEDAIYKQAMANLKEIKVPFESGPGFYTASGNDFSAEKILDTDFLLEAQKKMGAYKIIVAIPRRTVMYLTDANSTEEQLKLFQKLVHTTYLDDSYGNAPITNLLFTFEGAECKEVNVVAP</sequence>
<keyword evidence="1" id="KW-0472">Membrane</keyword>
<dbReference type="AlphaFoldDB" id="A0A7X8SMI0"/>
<dbReference type="EMBL" id="JABAIL010000005">
    <property type="protein sequence ID" value="NLR92954.1"/>
    <property type="molecule type" value="Genomic_DNA"/>
</dbReference>
<evidence type="ECO:0000256" key="1">
    <source>
        <dbReference type="SAM" id="Phobius"/>
    </source>
</evidence>
<organism evidence="3 4">
    <name type="scientific">Flammeovirga agarivorans</name>
    <dbReference type="NCBI Taxonomy" id="2726742"/>
    <lineage>
        <taxon>Bacteria</taxon>
        <taxon>Pseudomonadati</taxon>
        <taxon>Bacteroidota</taxon>
        <taxon>Cytophagia</taxon>
        <taxon>Cytophagales</taxon>
        <taxon>Flammeovirgaceae</taxon>
        <taxon>Flammeovirga</taxon>
    </lineage>
</organism>
<keyword evidence="2" id="KW-0732">Signal</keyword>
<dbReference type="Pfam" id="PF07285">
    <property type="entry name" value="DUF1444"/>
    <property type="match status" value="1"/>
</dbReference>
<name>A0A7X8SMI0_9BACT</name>
<comment type="caution">
    <text evidence="3">The sequence shown here is derived from an EMBL/GenBank/DDBJ whole genome shotgun (WGS) entry which is preliminary data.</text>
</comment>
<accession>A0A7X8SMI0</accession>
<keyword evidence="1" id="KW-1133">Transmembrane helix</keyword>
<gene>
    <name evidence="3" type="ORF">HGP29_17210</name>
</gene>
<evidence type="ECO:0000313" key="3">
    <source>
        <dbReference type="EMBL" id="NLR92954.1"/>
    </source>
</evidence>
<keyword evidence="1" id="KW-0812">Transmembrane</keyword>
<evidence type="ECO:0000313" key="4">
    <source>
        <dbReference type="Proteomes" id="UP000585050"/>
    </source>
</evidence>